<dbReference type="InterPro" id="IPR002686">
    <property type="entry name" value="Transposase_17"/>
</dbReference>
<evidence type="ECO:0000259" key="1">
    <source>
        <dbReference type="SMART" id="SM01321"/>
    </source>
</evidence>
<evidence type="ECO:0000313" key="3">
    <source>
        <dbReference type="Proteomes" id="UP000197768"/>
    </source>
</evidence>
<dbReference type="Gene3D" id="3.30.70.1290">
    <property type="entry name" value="Transposase IS200-like"/>
    <property type="match status" value="1"/>
</dbReference>
<sequence length="193" mass="23434">MKQEVFELDQYYHIYNRGNNFEDIFIEERNYNYFLQLVAKYLLPITEIYAYCLLKNHFHLVLKIKSKEEVDVKFHNKIHLPFSNLFNAYTKSINKAYGRSGSLFQEHLKRIKIGDEDYLKQLIVYTHLNPVKHKFVDDFKSYKHSSYRSYFSESVTNLHRELIVNLFEGLENFEYCHYDRQDQILNSMELDDE</sequence>
<protein>
    <submittedName>
        <fullName evidence="2">Transposase</fullName>
    </submittedName>
</protein>
<dbReference type="GO" id="GO:0003677">
    <property type="term" value="F:DNA binding"/>
    <property type="evidence" value="ECO:0007669"/>
    <property type="project" value="InterPro"/>
</dbReference>
<dbReference type="RefSeq" id="WP_088392443.1">
    <property type="nucleotide sequence ID" value="NZ_MTCZ01000055.1"/>
</dbReference>
<dbReference type="SUPFAM" id="SSF143422">
    <property type="entry name" value="Transposase IS200-like"/>
    <property type="match status" value="1"/>
</dbReference>
<name>A0A246GIM8_9FLAO</name>
<dbReference type="EMBL" id="MTCZ01000055">
    <property type="protein sequence ID" value="OWP84089.1"/>
    <property type="molecule type" value="Genomic_DNA"/>
</dbReference>
<dbReference type="GO" id="GO:0006313">
    <property type="term" value="P:DNA transposition"/>
    <property type="evidence" value="ECO:0007669"/>
    <property type="project" value="InterPro"/>
</dbReference>
<evidence type="ECO:0000313" key="2">
    <source>
        <dbReference type="EMBL" id="OWP84089.1"/>
    </source>
</evidence>
<dbReference type="InterPro" id="IPR036515">
    <property type="entry name" value="Transposase_17_sf"/>
</dbReference>
<feature type="domain" description="Transposase IS200-like" evidence="1">
    <location>
        <begin position="7"/>
        <end position="129"/>
    </location>
</feature>
<dbReference type="AlphaFoldDB" id="A0A246GIM8"/>
<accession>A0A246GIM8</accession>
<dbReference type="Proteomes" id="UP000197768">
    <property type="component" value="Unassembled WGS sequence"/>
</dbReference>
<dbReference type="PANTHER" id="PTHR34322">
    <property type="entry name" value="TRANSPOSASE, Y1_TNP DOMAIN-CONTAINING"/>
    <property type="match status" value="1"/>
</dbReference>
<dbReference type="PANTHER" id="PTHR34322:SF2">
    <property type="entry name" value="TRANSPOSASE IS200-LIKE DOMAIN-CONTAINING PROTEIN"/>
    <property type="match status" value="1"/>
</dbReference>
<reference evidence="2 3" key="1">
    <citation type="journal article" date="2017" name="Infect. Genet. Evol.">
        <title>Comparative genome analysis of fish pathogen Flavobacterium columnare reveals extensive sequence diversity within the species.</title>
        <authorList>
            <person name="Kayansamruaj P."/>
            <person name="Dong H.T."/>
            <person name="Hirono I."/>
            <person name="Kondo H."/>
            <person name="Senapin S."/>
            <person name="Rodkhum C."/>
        </authorList>
    </citation>
    <scope>NUCLEOTIDE SEQUENCE [LARGE SCALE GENOMIC DNA]</scope>
    <source>
        <strain evidence="2 3">1215</strain>
    </source>
</reference>
<gene>
    <name evidence="2" type="ORF">BWK59_07125</name>
</gene>
<comment type="caution">
    <text evidence="2">The sequence shown here is derived from an EMBL/GenBank/DDBJ whole genome shotgun (WGS) entry which is preliminary data.</text>
</comment>
<dbReference type="GO" id="GO:0004803">
    <property type="term" value="F:transposase activity"/>
    <property type="evidence" value="ECO:0007669"/>
    <property type="project" value="InterPro"/>
</dbReference>
<organism evidence="2 3">
    <name type="scientific">Flavobacterium davisii</name>
    <dbReference type="NCBI Taxonomy" id="2906077"/>
    <lineage>
        <taxon>Bacteria</taxon>
        <taxon>Pseudomonadati</taxon>
        <taxon>Bacteroidota</taxon>
        <taxon>Flavobacteriia</taxon>
        <taxon>Flavobacteriales</taxon>
        <taxon>Flavobacteriaceae</taxon>
        <taxon>Flavobacterium</taxon>
    </lineage>
</organism>
<dbReference type="SMART" id="SM01321">
    <property type="entry name" value="Y1_Tnp"/>
    <property type="match status" value="1"/>
</dbReference>
<proteinExistence type="predicted"/>